<evidence type="ECO:0000256" key="8">
    <source>
        <dbReference type="ARBA" id="ARBA00023211"/>
    </source>
</evidence>
<proteinExistence type="inferred from homology"/>
<comment type="cofactor">
    <cofactor evidence="9">
        <name>Mg(2+)</name>
        <dbReference type="ChEBI" id="CHEBI:18420"/>
    </cofactor>
    <cofactor evidence="9">
        <name>Mn(2+)</name>
        <dbReference type="ChEBI" id="CHEBI:29035"/>
    </cofactor>
    <text evidence="9">Mg(2+) or Mn(2+) required for ssDNA cleavage activity.</text>
</comment>
<sequence length="170" mass="20188">MQWDDLKVTGLQVQYLKVCERKLWLHAHQIGFEDEYDKVQQGKVLHETSYQRKKSKEVLIDNLIQIDLMDGDYVGEVKSSSKMKEADQAQLLYYLFILDQMGIQRKGKIHYPKEKRVDELELTEQDKQEIPKWLAQIQKIILLEKPPIKKKLKYCTKCAYYSFCWVGEEG</sequence>
<keyword evidence="1 9" id="KW-0540">Nuclease</keyword>
<evidence type="ECO:0000256" key="3">
    <source>
        <dbReference type="ARBA" id="ARBA00022801"/>
    </source>
</evidence>
<protein>
    <recommendedName>
        <fullName evidence="9">CRISPR-associated exonuclease Cas4</fullName>
        <ecNumber evidence="9">3.1.12.1</ecNumber>
    </recommendedName>
</protein>
<dbReference type="Pfam" id="PF01930">
    <property type="entry name" value="Cas_Cas4"/>
    <property type="match status" value="1"/>
</dbReference>
<reference evidence="11 12" key="1">
    <citation type="submission" date="2019-11" db="EMBL/GenBank/DDBJ databases">
        <title>Whole Genome Sequencing and Comparative Genomic Analyses of Lysinibacillus pakistanensis LZH-9, a Halotolerant Strain with Excellent COD Removal Capability.</title>
        <authorList>
            <person name="Zhou H."/>
        </authorList>
    </citation>
    <scope>NUCLEOTIDE SEQUENCE [LARGE SCALE GENOMIC DNA]</scope>
    <source>
        <strain evidence="11 12">LZH-9</strain>
    </source>
</reference>
<comment type="cofactor">
    <cofactor evidence="9">
        <name>iron-sulfur cluster</name>
        <dbReference type="ChEBI" id="CHEBI:30408"/>
    </cofactor>
</comment>
<keyword evidence="8 9" id="KW-0464">Manganese</keyword>
<evidence type="ECO:0000256" key="6">
    <source>
        <dbReference type="ARBA" id="ARBA00023014"/>
    </source>
</evidence>
<dbReference type="Proteomes" id="UP000373269">
    <property type="component" value="Chromosome"/>
</dbReference>
<dbReference type="PANTHER" id="PTHR37168:SF1">
    <property type="entry name" value="CRISPR-ASSOCIATED EXONUCLEASE CAS4"/>
    <property type="match status" value="1"/>
</dbReference>
<evidence type="ECO:0000256" key="5">
    <source>
        <dbReference type="ARBA" id="ARBA00023004"/>
    </source>
</evidence>
<keyword evidence="5 9" id="KW-0408">Iron</keyword>
<evidence type="ECO:0000256" key="2">
    <source>
        <dbReference type="ARBA" id="ARBA00022723"/>
    </source>
</evidence>
<dbReference type="InterPro" id="IPR013343">
    <property type="entry name" value="CRISPR-assoc_prot_Cas4"/>
</dbReference>
<keyword evidence="3 9" id="KW-0378">Hydrolase</keyword>
<accession>A0ABX6D9C8</accession>
<evidence type="ECO:0000313" key="12">
    <source>
        <dbReference type="Proteomes" id="UP000373269"/>
    </source>
</evidence>
<dbReference type="InterPro" id="IPR011604">
    <property type="entry name" value="PDDEXK-like_dom_sf"/>
</dbReference>
<evidence type="ECO:0000259" key="10">
    <source>
        <dbReference type="Pfam" id="PF01930"/>
    </source>
</evidence>
<gene>
    <name evidence="11" type="primary">cas4</name>
    <name evidence="11" type="ORF">GDS87_10705</name>
</gene>
<keyword evidence="2 9" id="KW-0479">Metal-binding</keyword>
<keyword evidence="12" id="KW-1185">Reference proteome</keyword>
<organism evidence="11 12">
    <name type="scientific">Lysinibacillus pakistanensis</name>
    <dbReference type="NCBI Taxonomy" id="759811"/>
    <lineage>
        <taxon>Bacteria</taxon>
        <taxon>Bacillati</taxon>
        <taxon>Bacillota</taxon>
        <taxon>Bacilli</taxon>
        <taxon>Bacillales</taxon>
        <taxon>Bacillaceae</taxon>
        <taxon>Lysinibacillus</taxon>
    </lineage>
</organism>
<name>A0ABX6D9C8_9BACI</name>
<dbReference type="PANTHER" id="PTHR37168">
    <property type="entry name" value="CRISPR-ASSOCIATED EXONUCLEASE CAS4"/>
    <property type="match status" value="1"/>
</dbReference>
<keyword evidence="6 9" id="KW-0411">Iron-sulfur</keyword>
<dbReference type="NCBIfam" id="TIGR00372">
    <property type="entry name" value="cas4"/>
    <property type="match status" value="1"/>
</dbReference>
<keyword evidence="7 9" id="KW-0051">Antiviral defense</keyword>
<evidence type="ECO:0000256" key="7">
    <source>
        <dbReference type="ARBA" id="ARBA00023118"/>
    </source>
</evidence>
<dbReference type="Gene3D" id="3.90.320.10">
    <property type="match status" value="1"/>
</dbReference>
<evidence type="ECO:0000256" key="1">
    <source>
        <dbReference type="ARBA" id="ARBA00022722"/>
    </source>
</evidence>
<evidence type="ECO:0000256" key="9">
    <source>
        <dbReference type="RuleBase" id="RU365022"/>
    </source>
</evidence>
<dbReference type="RefSeq" id="WP_286927128.1">
    <property type="nucleotide sequence ID" value="NZ_CP045835.1"/>
</dbReference>
<evidence type="ECO:0000313" key="11">
    <source>
        <dbReference type="EMBL" id="QGG51405.1"/>
    </source>
</evidence>
<comment type="function">
    <text evidence="9">CRISPR (clustered regularly interspaced short palindromic repeat) is an adaptive immune system that provides protection against mobile genetic elements (viruses, transposable elements and conjugative plasmids). CRISPR clusters contain sequences complementary to antecedent mobile elements and target invading nucleic acids. CRISPR clusters are transcribed and processed into CRISPR RNA (crRNA).</text>
</comment>
<feature type="domain" description="DUF83" evidence="10">
    <location>
        <begin position="9"/>
        <end position="165"/>
    </location>
</feature>
<dbReference type="EMBL" id="CP045835">
    <property type="protein sequence ID" value="QGG51405.1"/>
    <property type="molecule type" value="Genomic_DNA"/>
</dbReference>
<keyword evidence="4 9" id="KW-0269">Exonuclease</keyword>
<evidence type="ECO:0000256" key="4">
    <source>
        <dbReference type="ARBA" id="ARBA00022839"/>
    </source>
</evidence>
<dbReference type="InterPro" id="IPR022765">
    <property type="entry name" value="Dna2/Cas4_DUF83"/>
</dbReference>
<comment type="similarity">
    <text evidence="9">Belongs to the CRISPR-associated exonuclease Cas4 family.</text>
</comment>
<dbReference type="EC" id="3.1.12.1" evidence="9"/>